<keyword evidence="2" id="KW-1185">Reference proteome</keyword>
<evidence type="ECO:0000313" key="1">
    <source>
        <dbReference type="EMBL" id="CAK0886296.1"/>
    </source>
</evidence>
<proteinExistence type="predicted"/>
<evidence type="ECO:0000313" key="2">
    <source>
        <dbReference type="Proteomes" id="UP001189429"/>
    </source>
</evidence>
<accession>A0ABN9WMR2</accession>
<gene>
    <name evidence="1" type="ORF">PCOR1329_LOCUS67686</name>
</gene>
<dbReference type="EMBL" id="CAUYUJ010018784">
    <property type="protein sequence ID" value="CAK0886296.1"/>
    <property type="molecule type" value="Genomic_DNA"/>
</dbReference>
<organism evidence="1 2">
    <name type="scientific">Prorocentrum cordatum</name>
    <dbReference type="NCBI Taxonomy" id="2364126"/>
    <lineage>
        <taxon>Eukaryota</taxon>
        <taxon>Sar</taxon>
        <taxon>Alveolata</taxon>
        <taxon>Dinophyceae</taxon>
        <taxon>Prorocentrales</taxon>
        <taxon>Prorocentraceae</taxon>
        <taxon>Prorocentrum</taxon>
    </lineage>
</organism>
<dbReference type="Proteomes" id="UP001189429">
    <property type="component" value="Unassembled WGS sequence"/>
</dbReference>
<sequence length="133" mass="14282">MSCGRFAWGVGSCRDDAHHLLQRDLADFNVSLLIFLPKAAADRNEEGVESFAPGGVRPLNITNTDNCLISSAVWIAIEPSVERRITGCQRGFLPWRSAAFDRARAFSCFVAISGGQRGFSISSAACAGTTSAR</sequence>
<reference evidence="1" key="1">
    <citation type="submission" date="2023-10" db="EMBL/GenBank/DDBJ databases">
        <authorList>
            <person name="Chen Y."/>
            <person name="Shah S."/>
            <person name="Dougan E. K."/>
            <person name="Thang M."/>
            <person name="Chan C."/>
        </authorList>
    </citation>
    <scope>NUCLEOTIDE SEQUENCE [LARGE SCALE GENOMIC DNA]</scope>
</reference>
<protein>
    <submittedName>
        <fullName evidence="1">Uncharacterized protein</fullName>
    </submittedName>
</protein>
<comment type="caution">
    <text evidence="1">The sequence shown here is derived from an EMBL/GenBank/DDBJ whole genome shotgun (WGS) entry which is preliminary data.</text>
</comment>
<name>A0ABN9WMR2_9DINO</name>